<reference evidence="3" key="1">
    <citation type="journal article" date="2019" name="Nat. Commun.">
        <title>Expansion of phycobilisome linker gene families in mesophilic red algae.</title>
        <authorList>
            <person name="Lee J."/>
            <person name="Kim D."/>
            <person name="Bhattacharya D."/>
            <person name="Yoon H.S."/>
        </authorList>
    </citation>
    <scope>NUCLEOTIDE SEQUENCE [LARGE SCALE GENOMIC DNA]</scope>
    <source>
        <strain evidence="3">CCMP 1328</strain>
    </source>
</reference>
<dbReference type="AlphaFoldDB" id="A0A5J4Z0S4"/>
<evidence type="ECO:0000313" key="2">
    <source>
        <dbReference type="EMBL" id="KAA8496453.1"/>
    </source>
</evidence>
<feature type="region of interest" description="Disordered" evidence="1">
    <location>
        <begin position="65"/>
        <end position="142"/>
    </location>
</feature>
<feature type="region of interest" description="Disordered" evidence="1">
    <location>
        <begin position="173"/>
        <end position="217"/>
    </location>
</feature>
<keyword evidence="3" id="KW-1185">Reference proteome</keyword>
<gene>
    <name evidence="2" type="ORF">FVE85_0182</name>
</gene>
<evidence type="ECO:0000313" key="3">
    <source>
        <dbReference type="Proteomes" id="UP000324585"/>
    </source>
</evidence>
<feature type="region of interest" description="Disordered" evidence="1">
    <location>
        <begin position="148"/>
        <end position="167"/>
    </location>
</feature>
<dbReference type="EMBL" id="VRMN01000002">
    <property type="protein sequence ID" value="KAA8496453.1"/>
    <property type="molecule type" value="Genomic_DNA"/>
</dbReference>
<protein>
    <submittedName>
        <fullName evidence="2">Uncharacterized protein</fullName>
    </submittedName>
</protein>
<accession>A0A5J4Z0S4</accession>
<feature type="compositionally biased region" description="Basic and acidic residues" evidence="1">
    <location>
        <begin position="85"/>
        <end position="126"/>
    </location>
</feature>
<name>A0A5J4Z0S4_PORPP</name>
<comment type="caution">
    <text evidence="2">The sequence shown here is derived from an EMBL/GenBank/DDBJ whole genome shotgun (WGS) entry which is preliminary data.</text>
</comment>
<sequence>MRWRWQRVVVRRQASRQLTHSRAVYQTASQLEFCAAWKAQHLSPQREVRTVFNAQSRPLHATWRRGWADRVGGDEDKAGAAPQEQAKRDAGAVHGEVRDVDYRSADEEDVRPADRQDGQYGERDEPQGIEQGSWQTRDEEDAELVQRGWNASESMPDANETSERTHAREDHALDSARRDANAGKVGQPNGRDPRKGTNGSARAARKGPETSPPSLKLALLLERRTRTELRRRVEQYYDKRVKIQHMRDAWMPIVCRKVSPLAVTQDLLALLRLVVLFSQADKRAAEVVRELWVRQGVHTKWWTIFHTRLPAASFKQLNGAALLQSYMEREMEAPRVPDGTFQEWKRAVLHSLAPSVQHPRRIANILFYGGRIGDLEPPASPLVRTWVLEVRLRAAEMDLTSLTVAIRQLHIFEYPDTELFVYLMRSWVKSWKETRARALGGKAPRARFRLKLGDLPGLMSLLLASCTSSVLNAELSNETREALSGLVLQALNGIDEPREFVNVLHGAARLGCRIEDADVVALAMNRCMDMPLYTLQLLDALSSVGAPCPDDEFLDQWKGTFFGRDAFTTSTTQLAGWMSPDRLLSVVTSLEKWGLDHSRHADLIDGLGDELVRLAQREATQPEPNQEQYAPILSALVRLGVDDSLKEQAAALIPVAAHTQTVS</sequence>
<feature type="compositionally biased region" description="Basic and acidic residues" evidence="1">
    <location>
        <begin position="66"/>
        <end position="78"/>
    </location>
</feature>
<proteinExistence type="predicted"/>
<dbReference type="Proteomes" id="UP000324585">
    <property type="component" value="Unassembled WGS sequence"/>
</dbReference>
<organism evidence="2 3">
    <name type="scientific">Porphyridium purpureum</name>
    <name type="common">Red alga</name>
    <name type="synonym">Porphyridium cruentum</name>
    <dbReference type="NCBI Taxonomy" id="35688"/>
    <lineage>
        <taxon>Eukaryota</taxon>
        <taxon>Rhodophyta</taxon>
        <taxon>Bangiophyceae</taxon>
        <taxon>Porphyridiales</taxon>
        <taxon>Porphyridiaceae</taxon>
        <taxon>Porphyridium</taxon>
    </lineage>
</organism>
<evidence type="ECO:0000256" key="1">
    <source>
        <dbReference type="SAM" id="MobiDB-lite"/>
    </source>
</evidence>